<dbReference type="EMBL" id="KN882048">
    <property type="protein sequence ID" value="KIY45338.1"/>
    <property type="molecule type" value="Genomic_DNA"/>
</dbReference>
<feature type="compositionally biased region" description="Polar residues" evidence="1">
    <location>
        <begin position="375"/>
        <end position="385"/>
    </location>
</feature>
<gene>
    <name evidence="2" type="ORF">FISHEDRAFT_76522</name>
</gene>
<feature type="compositionally biased region" description="Acidic residues" evidence="1">
    <location>
        <begin position="322"/>
        <end position="353"/>
    </location>
</feature>
<dbReference type="Proteomes" id="UP000054144">
    <property type="component" value="Unassembled WGS sequence"/>
</dbReference>
<evidence type="ECO:0000256" key="1">
    <source>
        <dbReference type="SAM" id="MobiDB-lite"/>
    </source>
</evidence>
<accession>A0A0D7A3G9</accession>
<feature type="region of interest" description="Disordered" evidence="1">
    <location>
        <begin position="286"/>
        <end position="468"/>
    </location>
</feature>
<dbReference type="OrthoDB" id="3009876at2759"/>
<feature type="compositionally biased region" description="Basic residues" evidence="1">
    <location>
        <begin position="401"/>
        <end position="410"/>
    </location>
</feature>
<keyword evidence="3" id="KW-1185">Reference proteome</keyword>
<evidence type="ECO:0000313" key="3">
    <source>
        <dbReference type="Proteomes" id="UP000054144"/>
    </source>
</evidence>
<organism evidence="2 3">
    <name type="scientific">Fistulina hepatica ATCC 64428</name>
    <dbReference type="NCBI Taxonomy" id="1128425"/>
    <lineage>
        <taxon>Eukaryota</taxon>
        <taxon>Fungi</taxon>
        <taxon>Dikarya</taxon>
        <taxon>Basidiomycota</taxon>
        <taxon>Agaricomycotina</taxon>
        <taxon>Agaricomycetes</taxon>
        <taxon>Agaricomycetidae</taxon>
        <taxon>Agaricales</taxon>
        <taxon>Fistulinaceae</taxon>
        <taxon>Fistulina</taxon>
    </lineage>
</organism>
<sequence length="468" mass="52626">MIDAKAEEFSHRFDMKAQWFREQIFYGGQKHINKRDTNTYNAFFRQKTQDLRDEGIVHAGGIVKLHELYADEYHAMSKEKLDELVLAHKEEQLEYSYTRVQGNRAKMQDIRKCCNLMMDLLGGLRQRVGIEGFFVVVSSNTDFPIDPIWFFTRDELDEYMKVLLRNWDTSQLGYKMQAFAQAGCDVANLTRSAHEKAQFLKGEIVRLVNQALVDITQDTNASMQYVQYERNIVYKRSVVLEGWPHDKLVQPSRMGNSIGQLERIRDALRSGTCYFRKIDKQEREERYRDYKKKVASGEIKTRPRKARSDKGIMKGPRVRHDEDDEDEDDGDEDDCDDLDDDGLITMDGNDDDEPISREAGTSSSGSHDGVGSSSNAQSTELTNGDNVEAQEPLSVVDSSRPKPKKRKQSVKKTTDGAPKKKKARKAAAPPPASTGTPTDVAGAQMASSEAGGVDNSVVSGAGEPALTS</sequence>
<protein>
    <submittedName>
        <fullName evidence="2">Uncharacterized protein</fullName>
    </submittedName>
</protein>
<feature type="compositionally biased region" description="Low complexity" evidence="1">
    <location>
        <begin position="360"/>
        <end position="374"/>
    </location>
</feature>
<dbReference type="AlphaFoldDB" id="A0A0D7A3G9"/>
<evidence type="ECO:0000313" key="2">
    <source>
        <dbReference type="EMBL" id="KIY45338.1"/>
    </source>
</evidence>
<proteinExistence type="predicted"/>
<name>A0A0D7A3G9_9AGAR</name>
<reference evidence="2 3" key="1">
    <citation type="journal article" date="2015" name="Fungal Genet. Biol.">
        <title>Evolution of novel wood decay mechanisms in Agaricales revealed by the genome sequences of Fistulina hepatica and Cylindrobasidium torrendii.</title>
        <authorList>
            <person name="Floudas D."/>
            <person name="Held B.W."/>
            <person name="Riley R."/>
            <person name="Nagy L.G."/>
            <person name="Koehler G."/>
            <person name="Ransdell A.S."/>
            <person name="Younus H."/>
            <person name="Chow J."/>
            <person name="Chiniquy J."/>
            <person name="Lipzen A."/>
            <person name="Tritt A."/>
            <person name="Sun H."/>
            <person name="Haridas S."/>
            <person name="LaButti K."/>
            <person name="Ohm R.A."/>
            <person name="Kues U."/>
            <person name="Blanchette R.A."/>
            <person name="Grigoriev I.V."/>
            <person name="Minto R.E."/>
            <person name="Hibbett D.S."/>
        </authorList>
    </citation>
    <scope>NUCLEOTIDE SEQUENCE [LARGE SCALE GENOMIC DNA]</scope>
    <source>
        <strain evidence="2 3">ATCC 64428</strain>
    </source>
</reference>